<protein>
    <recommendedName>
        <fullName evidence="3">ATP-binding protein</fullName>
    </recommendedName>
</protein>
<dbReference type="Proteomes" id="UP000036395">
    <property type="component" value="Unassembled WGS sequence"/>
</dbReference>
<dbReference type="RefSeq" id="WP_048378112.1">
    <property type="nucleotide sequence ID" value="NZ_FNRS01000001.1"/>
</dbReference>
<organism evidence="1 2">
    <name type="scientific">Pseudomonas taetrolens</name>
    <dbReference type="NCBI Taxonomy" id="47884"/>
    <lineage>
        <taxon>Bacteria</taxon>
        <taxon>Pseudomonadati</taxon>
        <taxon>Pseudomonadota</taxon>
        <taxon>Gammaproteobacteria</taxon>
        <taxon>Pseudomonadales</taxon>
        <taxon>Pseudomonadaceae</taxon>
        <taxon>Pseudomonas</taxon>
    </lineage>
</organism>
<accession>A0A0J6GWS3</accession>
<sequence>MDIENLKKNLADALSDTEVDYNKILTLANQISKFDTENVRFSIDASHISRLGHELVSKQETAVAELIKNAYDADAAYVKAVFKNTSKAGGELIITDNGLGMSREELVNGFMRISTREKSDNPRSPKYVRQRAGRKGIGRFSAQRLGMRLQLSTRREQDSVGICIDIDWSKFDDIGDLILVSNQIRNDPSAPVGTRLNISNLKDSWSNAQIQRAYRYISDLLQPVPLRFAPSKKDGNPGFRVEFYEEICGDEILIASEQQNILDNAHAILSGYVDEHGVPYFSLKSKRFGIDTESEQLYSDSKVKTVFDANVSDYSQLSGVSFQAHYFIEDDLPAGYRNIVRNVLKKNGGG</sequence>
<proteinExistence type="predicted"/>
<evidence type="ECO:0000313" key="1">
    <source>
        <dbReference type="EMBL" id="KMM86733.1"/>
    </source>
</evidence>
<dbReference type="AlphaFoldDB" id="A0A0J6GWS3"/>
<dbReference type="SUPFAM" id="SSF55874">
    <property type="entry name" value="ATPase domain of HSP90 chaperone/DNA topoisomerase II/histidine kinase"/>
    <property type="match status" value="1"/>
</dbReference>
<reference evidence="1 2" key="1">
    <citation type="submission" date="2015-02" db="EMBL/GenBank/DDBJ databases">
        <title>Pseudomonas helleri sp. nov. and Pseudomonas weihenstephanensis sp. nov., isolated from raw cows milk.</title>
        <authorList>
            <person name="von Neubeck M."/>
            <person name="Huptas C."/>
            <person name="Wenning M."/>
            <person name="Scherer S."/>
        </authorList>
    </citation>
    <scope>NUCLEOTIDE SEQUENCE [LARGE SCALE GENOMIC DNA]</scope>
    <source>
        <strain evidence="1 2">DSM 21104</strain>
    </source>
</reference>
<dbReference type="Gene3D" id="3.30.565.10">
    <property type="entry name" value="Histidine kinase-like ATPase, C-terminal domain"/>
    <property type="match status" value="1"/>
</dbReference>
<comment type="caution">
    <text evidence="1">The sequence shown here is derived from an EMBL/GenBank/DDBJ whole genome shotgun (WGS) entry which is preliminary data.</text>
</comment>
<dbReference type="PATRIC" id="fig|47884.3.peg.743"/>
<evidence type="ECO:0000313" key="2">
    <source>
        <dbReference type="Proteomes" id="UP000036395"/>
    </source>
</evidence>
<evidence type="ECO:0008006" key="3">
    <source>
        <dbReference type="Google" id="ProtNLM"/>
    </source>
</evidence>
<name>A0A0J6GWS3_PSETA</name>
<dbReference type="OrthoDB" id="9816482at2"/>
<dbReference type="Pfam" id="PF13589">
    <property type="entry name" value="HATPase_c_3"/>
    <property type="match status" value="1"/>
</dbReference>
<gene>
    <name evidence="1" type="ORF">TU78_01730</name>
</gene>
<dbReference type="InterPro" id="IPR036890">
    <property type="entry name" value="HATPase_C_sf"/>
</dbReference>
<dbReference type="EMBL" id="JYLA01000001">
    <property type="protein sequence ID" value="KMM86733.1"/>
    <property type="molecule type" value="Genomic_DNA"/>
</dbReference>